<dbReference type="EMBL" id="CAOQHR010000005">
    <property type="protein sequence ID" value="CAI6334814.1"/>
    <property type="molecule type" value="Genomic_DNA"/>
</dbReference>
<keyword evidence="6" id="KW-0406">Ion transport</keyword>
<evidence type="ECO:0000313" key="10">
    <source>
        <dbReference type="EMBL" id="CAI6334814.1"/>
    </source>
</evidence>
<comment type="caution">
    <text evidence="10">The sequence shown here is derived from an EMBL/GenBank/DDBJ whole genome shotgun (WGS) entry which is preliminary data.</text>
</comment>
<gene>
    <name evidence="10" type="ORF">PDIGIT_LOCUS7883</name>
</gene>
<dbReference type="OrthoDB" id="1368at2759"/>
<reference evidence="10" key="1">
    <citation type="submission" date="2023-01" db="EMBL/GenBank/DDBJ databases">
        <authorList>
            <person name="Van Ghelder C."/>
            <person name="Rancurel C."/>
        </authorList>
    </citation>
    <scope>NUCLEOTIDE SEQUENCE</scope>
    <source>
        <strain evidence="10">CNCM I-4278</strain>
    </source>
</reference>
<dbReference type="PANTHER" id="PTHR33281:SF19">
    <property type="entry name" value="VOLTAGE-DEPENDENT ANION CHANNEL-FORMING PROTEIN YNEE"/>
    <property type="match status" value="1"/>
</dbReference>
<evidence type="ECO:0000256" key="9">
    <source>
        <dbReference type="SAM" id="Phobius"/>
    </source>
</evidence>
<dbReference type="GO" id="GO:0005886">
    <property type="term" value="C:plasma membrane"/>
    <property type="evidence" value="ECO:0007669"/>
    <property type="project" value="UniProtKB-SubCell"/>
</dbReference>
<evidence type="ECO:0000313" key="11">
    <source>
        <dbReference type="Proteomes" id="UP001152607"/>
    </source>
</evidence>
<evidence type="ECO:0000256" key="4">
    <source>
        <dbReference type="ARBA" id="ARBA00022692"/>
    </source>
</evidence>
<keyword evidence="11" id="KW-1185">Reference proteome</keyword>
<keyword evidence="3" id="KW-1003">Cell membrane</keyword>
<feature type="transmembrane region" description="Helical" evidence="9">
    <location>
        <begin position="307"/>
        <end position="328"/>
    </location>
</feature>
<evidence type="ECO:0000256" key="7">
    <source>
        <dbReference type="ARBA" id="ARBA00023136"/>
    </source>
</evidence>
<dbReference type="PANTHER" id="PTHR33281">
    <property type="entry name" value="UPF0187 PROTEIN YNEE"/>
    <property type="match status" value="1"/>
</dbReference>
<name>A0A9W4UGB2_9PLEO</name>
<keyword evidence="5 9" id="KW-1133">Transmembrane helix</keyword>
<feature type="region of interest" description="Disordered" evidence="8">
    <location>
        <begin position="1"/>
        <end position="34"/>
    </location>
</feature>
<dbReference type="InterPro" id="IPR044669">
    <property type="entry name" value="YneE/VCCN1/2-like"/>
</dbReference>
<keyword evidence="4 9" id="KW-0812">Transmembrane</keyword>
<feature type="region of interest" description="Disordered" evidence="8">
    <location>
        <begin position="443"/>
        <end position="500"/>
    </location>
</feature>
<protein>
    <submittedName>
        <fullName evidence="10">Uncharacterized protein</fullName>
    </submittedName>
</protein>
<keyword evidence="7 9" id="KW-0472">Membrane</keyword>
<keyword evidence="2" id="KW-0813">Transport</keyword>
<evidence type="ECO:0000256" key="8">
    <source>
        <dbReference type="SAM" id="MobiDB-lite"/>
    </source>
</evidence>
<organism evidence="10 11">
    <name type="scientific">Periconia digitata</name>
    <dbReference type="NCBI Taxonomy" id="1303443"/>
    <lineage>
        <taxon>Eukaryota</taxon>
        <taxon>Fungi</taxon>
        <taxon>Dikarya</taxon>
        <taxon>Ascomycota</taxon>
        <taxon>Pezizomycotina</taxon>
        <taxon>Dothideomycetes</taxon>
        <taxon>Pleosporomycetidae</taxon>
        <taxon>Pleosporales</taxon>
        <taxon>Massarineae</taxon>
        <taxon>Periconiaceae</taxon>
        <taxon>Periconia</taxon>
    </lineage>
</organism>
<evidence type="ECO:0000256" key="1">
    <source>
        <dbReference type="ARBA" id="ARBA00004651"/>
    </source>
</evidence>
<comment type="subcellular location">
    <subcellularLocation>
        <location evidence="1">Cell membrane</location>
        <topology evidence="1">Multi-pass membrane protein</topology>
    </subcellularLocation>
</comment>
<feature type="compositionally biased region" description="Gly residues" evidence="8">
    <location>
        <begin position="474"/>
        <end position="500"/>
    </location>
</feature>
<feature type="transmembrane region" description="Helical" evidence="9">
    <location>
        <begin position="98"/>
        <end position="117"/>
    </location>
</feature>
<dbReference type="AlphaFoldDB" id="A0A9W4UGB2"/>
<accession>A0A9W4UGB2</accession>
<evidence type="ECO:0000256" key="6">
    <source>
        <dbReference type="ARBA" id="ARBA00023065"/>
    </source>
</evidence>
<dbReference type="Proteomes" id="UP001152607">
    <property type="component" value="Unassembled WGS sequence"/>
</dbReference>
<proteinExistence type="predicted"/>
<dbReference type="GO" id="GO:0005254">
    <property type="term" value="F:chloride channel activity"/>
    <property type="evidence" value="ECO:0007669"/>
    <property type="project" value="InterPro"/>
</dbReference>
<dbReference type="Pfam" id="PF25539">
    <property type="entry name" value="Bestrophin_2"/>
    <property type="match status" value="1"/>
</dbReference>
<feature type="transmembrane region" description="Helical" evidence="9">
    <location>
        <begin position="334"/>
        <end position="353"/>
    </location>
</feature>
<evidence type="ECO:0000256" key="3">
    <source>
        <dbReference type="ARBA" id="ARBA00022475"/>
    </source>
</evidence>
<evidence type="ECO:0000256" key="5">
    <source>
        <dbReference type="ARBA" id="ARBA00022989"/>
    </source>
</evidence>
<feature type="compositionally biased region" description="Polar residues" evidence="8">
    <location>
        <begin position="7"/>
        <end position="19"/>
    </location>
</feature>
<evidence type="ECO:0000256" key="2">
    <source>
        <dbReference type="ARBA" id="ARBA00022448"/>
    </source>
</evidence>
<sequence length="500" mass="54960">MAEKPTSRITAVNGSNNHGNHLRPPSMKRHNTGDSDDTDFDDYFVGPRDLNHHSKWPIFLQLHGSVTPGMVLPLLFVGAWSTAITCISKFVWNLGIQSVLLTVLGFVVGLALSFRSSTAYERYNEGRKYWAQLAFVSQNLARLIWIHGEERHNDPNDPLLGKKDMLAKISCLNMIVAFANALKHKLRFEPFAHYDDLANSIGHLDTFAKRAGTPDEIKAPNAFKRAGKFLGIPMAESNPRKQLKRATKPVGNLPLEILNHLSAYMKSVYENETLKTPIYQTQSLTALTTFNDILTGTDRILQTPLPIAYSIAIGQITWVYILLLPFQLYKSLEWVTIPASIFAAYVILGIALIGREIENPFGDDVNDLPLDAFCVQIQADLDIIMATPPIEATSFLDSPDNKPLYPPSHMSSEGWLDRSVDDIRAALSYRATVNQRHNMDADELLRVKSQDGGPRKSSQSVRRVRRDVEQGGNANAGGGNAVSGQAAGAGAGGAGAGGQE</sequence>